<organism evidence="1">
    <name type="scientific">marine metagenome</name>
    <dbReference type="NCBI Taxonomy" id="408172"/>
    <lineage>
        <taxon>unclassified sequences</taxon>
        <taxon>metagenomes</taxon>
        <taxon>ecological metagenomes</taxon>
    </lineage>
</organism>
<dbReference type="EMBL" id="UINC01005935">
    <property type="protein sequence ID" value="SVA24470.1"/>
    <property type="molecule type" value="Genomic_DNA"/>
</dbReference>
<protein>
    <submittedName>
        <fullName evidence="1">Uncharacterized protein</fullName>
    </submittedName>
</protein>
<proteinExistence type="predicted"/>
<dbReference type="AlphaFoldDB" id="A0A381U8B2"/>
<feature type="non-terminal residue" evidence="1">
    <location>
        <position position="1"/>
    </location>
</feature>
<gene>
    <name evidence="1" type="ORF">METZ01_LOCUS77324</name>
</gene>
<evidence type="ECO:0000313" key="1">
    <source>
        <dbReference type="EMBL" id="SVA24470.1"/>
    </source>
</evidence>
<sequence length="45" mass="4859">WNALTRMSVIHCGSPLIAEISLTTCSESPKSKRIVEFSGSCHPAL</sequence>
<accession>A0A381U8B2</accession>
<reference evidence="1" key="1">
    <citation type="submission" date="2018-05" db="EMBL/GenBank/DDBJ databases">
        <authorList>
            <person name="Lanie J.A."/>
            <person name="Ng W.-L."/>
            <person name="Kazmierczak K.M."/>
            <person name="Andrzejewski T.M."/>
            <person name="Davidsen T.M."/>
            <person name="Wayne K.J."/>
            <person name="Tettelin H."/>
            <person name="Glass J.I."/>
            <person name="Rusch D."/>
            <person name="Podicherti R."/>
            <person name="Tsui H.-C.T."/>
            <person name="Winkler M.E."/>
        </authorList>
    </citation>
    <scope>NUCLEOTIDE SEQUENCE</scope>
</reference>
<name>A0A381U8B2_9ZZZZ</name>